<dbReference type="Proteomes" id="UP000265080">
    <property type="component" value="Chromosome 19"/>
</dbReference>
<dbReference type="PANTHER" id="PTHR15503">
    <property type="entry name" value="LDOC1 RELATED"/>
    <property type="match status" value="1"/>
</dbReference>
<reference evidence="2" key="3">
    <citation type="submission" date="2025-09" db="UniProtKB">
        <authorList>
            <consortium name="Ensembl"/>
        </authorList>
    </citation>
    <scope>IDENTIFICATION</scope>
</reference>
<feature type="domain" description="Retrotransposon gag" evidence="1">
    <location>
        <begin position="121"/>
        <end position="213"/>
    </location>
</feature>
<protein>
    <recommendedName>
        <fullName evidence="1">Retrotransposon gag domain-containing protein</fullName>
    </recommendedName>
</protein>
<reference evidence="2" key="2">
    <citation type="submission" date="2025-08" db="UniProtKB">
        <authorList>
            <consortium name="Ensembl"/>
        </authorList>
    </citation>
    <scope>IDENTIFICATION</scope>
</reference>
<dbReference type="AlphaFoldDB" id="A0A3P8TGN2"/>
<dbReference type="PANTHER" id="PTHR15503:SF36">
    <property type="entry name" value="RETROTRANSPOSON GAG-LIKE PROTEIN 5"/>
    <property type="match status" value="1"/>
</dbReference>
<dbReference type="InterPro" id="IPR032567">
    <property type="entry name" value="RTL1-rel"/>
</dbReference>
<sequence>MAVVCDRKREEGVFVSHACASSTNSSDSIEMLKNLSSSNSAMYKQLSSLTERVNQLAARPPASAPIANPVSPITPVKEPHVPVPERYSGDFGSCQAFLTQVSLVFDLQPHSYPTDKARVAFLVSLLSGDARDWGTAVWRQQGPLCHSYAAFVDEMQRNFDHPVRGRDASTRLMNIQQGTRSVAEYALEFRTLAAEASWNDEALWGSFYNGLNETLKDELAMREEPSTLEQWISCAIKLDNRLRERRREKGVRSVSAFPGHRPTP</sequence>
<dbReference type="InterPro" id="IPR005162">
    <property type="entry name" value="Retrotrans_gag_dom"/>
</dbReference>
<dbReference type="OMA" id="GHFIAHC"/>
<dbReference type="Ensembl" id="ENSAPET00000024466.1">
    <property type="protein sequence ID" value="ENSAPEP00000023836.1"/>
    <property type="gene ID" value="ENSAPEG00000016966.1"/>
</dbReference>
<proteinExistence type="predicted"/>
<name>A0A3P8TGN2_AMPPE</name>
<reference evidence="2 3" key="1">
    <citation type="submission" date="2018-03" db="EMBL/GenBank/DDBJ databases">
        <title>Finding Nemo's genes: A chromosome-scale reference assembly of the genome of the orange clownfish Amphiprion percula.</title>
        <authorList>
            <person name="Lehmann R."/>
        </authorList>
    </citation>
    <scope>NUCLEOTIDE SEQUENCE</scope>
</reference>
<keyword evidence="3" id="KW-1185">Reference proteome</keyword>
<dbReference type="GeneTree" id="ENSGT00950000183173"/>
<evidence type="ECO:0000313" key="3">
    <source>
        <dbReference type="Proteomes" id="UP000265080"/>
    </source>
</evidence>
<organism evidence="2 3">
    <name type="scientific">Amphiprion percula</name>
    <name type="common">Orange clownfish</name>
    <name type="synonym">Lutjanus percula</name>
    <dbReference type="NCBI Taxonomy" id="161767"/>
    <lineage>
        <taxon>Eukaryota</taxon>
        <taxon>Metazoa</taxon>
        <taxon>Chordata</taxon>
        <taxon>Craniata</taxon>
        <taxon>Vertebrata</taxon>
        <taxon>Euteleostomi</taxon>
        <taxon>Actinopterygii</taxon>
        <taxon>Neopterygii</taxon>
        <taxon>Teleostei</taxon>
        <taxon>Neoteleostei</taxon>
        <taxon>Acanthomorphata</taxon>
        <taxon>Ovalentaria</taxon>
        <taxon>Pomacentridae</taxon>
        <taxon>Amphiprion</taxon>
    </lineage>
</organism>
<accession>A0A3P8TGN2</accession>
<dbReference type="Pfam" id="PF03732">
    <property type="entry name" value="Retrotrans_gag"/>
    <property type="match status" value="1"/>
</dbReference>
<dbReference type="STRING" id="161767.ENSAPEP00000023836"/>
<evidence type="ECO:0000313" key="2">
    <source>
        <dbReference type="Ensembl" id="ENSAPEP00000023836.1"/>
    </source>
</evidence>
<evidence type="ECO:0000259" key="1">
    <source>
        <dbReference type="Pfam" id="PF03732"/>
    </source>
</evidence>